<dbReference type="RefSeq" id="WP_119790846.1">
    <property type="nucleotide sequence ID" value="NZ_QYZD01000002.1"/>
</dbReference>
<organism evidence="1 2">
    <name type="scientific">Paenibacillus thiaminolyticus</name>
    <name type="common">Bacillus thiaminolyticus</name>
    <dbReference type="NCBI Taxonomy" id="49283"/>
    <lineage>
        <taxon>Bacteria</taxon>
        <taxon>Bacillati</taxon>
        <taxon>Bacillota</taxon>
        <taxon>Bacilli</taxon>
        <taxon>Bacillales</taxon>
        <taxon>Paenibacillaceae</taxon>
        <taxon>Paenibacillus</taxon>
    </lineage>
</organism>
<reference evidence="1 2" key="1">
    <citation type="submission" date="2018-09" db="EMBL/GenBank/DDBJ databases">
        <title>Paenibacillus SK2017-BO5.</title>
        <authorList>
            <person name="Piskunova J.V."/>
            <person name="Dubiley S.A."/>
            <person name="Severinov K.V."/>
        </authorList>
    </citation>
    <scope>NUCLEOTIDE SEQUENCE [LARGE SCALE GENOMIC DNA]</scope>
    <source>
        <strain evidence="1 2">BO5</strain>
    </source>
</reference>
<comment type="caution">
    <text evidence="1">The sequence shown here is derived from an EMBL/GenBank/DDBJ whole genome shotgun (WGS) entry which is preliminary data.</text>
</comment>
<sequence length="131" mass="14674">MNTKELREKIAASCRQYDSLYGKLVAPINDMLIDINADISEKTANQIIENLKLFHEGEKYIADCHLDESNNFMEDGIEQLQKGNLADGALQLFGAGLNFASFAAKAASSKNIYPQQMLNERFKRIKNALDS</sequence>
<proteinExistence type="predicted"/>
<dbReference type="AlphaFoldDB" id="A0A3A3GNK1"/>
<evidence type="ECO:0000313" key="1">
    <source>
        <dbReference type="EMBL" id="RJG25930.1"/>
    </source>
</evidence>
<dbReference type="OrthoDB" id="2361324at2"/>
<dbReference type="EMBL" id="QYZD01000002">
    <property type="protein sequence ID" value="RJG25930.1"/>
    <property type="molecule type" value="Genomic_DNA"/>
</dbReference>
<name>A0A3A3GNK1_PANTH</name>
<accession>A0A3A3GNK1</accession>
<gene>
    <name evidence="1" type="ORF">DQX05_03250</name>
</gene>
<evidence type="ECO:0000313" key="2">
    <source>
        <dbReference type="Proteomes" id="UP000266177"/>
    </source>
</evidence>
<dbReference type="Proteomes" id="UP000266177">
    <property type="component" value="Unassembled WGS sequence"/>
</dbReference>
<protein>
    <submittedName>
        <fullName evidence="1">Uncharacterized protein</fullName>
    </submittedName>
</protein>